<sequence>MFASIDSQICTVFFPQVCPLICKACTANGCLSTDKLCEPAVDFCKFFGCGCSTVQ</sequence>
<dbReference type="AlphaFoldDB" id="A0A6V7XVA0"/>
<accession>A0A6V7XVA0</accession>
<organism evidence="1 2">
    <name type="scientific">Meloidogyne enterolobii</name>
    <name type="common">Root-knot nematode worm</name>
    <name type="synonym">Meloidogyne mayaguensis</name>
    <dbReference type="NCBI Taxonomy" id="390850"/>
    <lineage>
        <taxon>Eukaryota</taxon>
        <taxon>Metazoa</taxon>
        <taxon>Ecdysozoa</taxon>
        <taxon>Nematoda</taxon>
        <taxon>Chromadorea</taxon>
        <taxon>Rhabditida</taxon>
        <taxon>Tylenchina</taxon>
        <taxon>Tylenchomorpha</taxon>
        <taxon>Tylenchoidea</taxon>
        <taxon>Meloidogynidae</taxon>
        <taxon>Meloidogyninae</taxon>
        <taxon>Meloidogyne</taxon>
    </lineage>
</organism>
<proteinExistence type="predicted"/>
<name>A0A6V7XVA0_MELEN</name>
<dbReference type="EMBL" id="CAJEWN010002361">
    <property type="protein sequence ID" value="CAD2203289.1"/>
    <property type="molecule type" value="Genomic_DNA"/>
</dbReference>
<evidence type="ECO:0000313" key="2">
    <source>
        <dbReference type="Proteomes" id="UP000580250"/>
    </source>
</evidence>
<protein>
    <submittedName>
        <fullName evidence="1">Uncharacterized protein</fullName>
    </submittedName>
</protein>
<dbReference type="OrthoDB" id="10288799at2759"/>
<evidence type="ECO:0000313" key="1">
    <source>
        <dbReference type="EMBL" id="CAD2203289.1"/>
    </source>
</evidence>
<gene>
    <name evidence="1" type="ORF">MENT_LOCUS56969</name>
</gene>
<dbReference type="Proteomes" id="UP000580250">
    <property type="component" value="Unassembled WGS sequence"/>
</dbReference>
<reference evidence="1 2" key="1">
    <citation type="submission" date="2020-08" db="EMBL/GenBank/DDBJ databases">
        <authorList>
            <person name="Koutsovoulos G."/>
            <person name="Danchin GJ E."/>
        </authorList>
    </citation>
    <scope>NUCLEOTIDE SEQUENCE [LARGE SCALE GENOMIC DNA]</scope>
</reference>
<comment type="caution">
    <text evidence="1">The sequence shown here is derived from an EMBL/GenBank/DDBJ whole genome shotgun (WGS) entry which is preliminary data.</text>
</comment>